<evidence type="ECO:0000313" key="3">
    <source>
        <dbReference type="Proteomes" id="UP000626244"/>
    </source>
</evidence>
<proteinExistence type="predicted"/>
<evidence type="ECO:0000313" key="2">
    <source>
        <dbReference type="EMBL" id="GGI11695.1"/>
    </source>
</evidence>
<comment type="caution">
    <text evidence="2">The sequence shown here is derived from an EMBL/GenBank/DDBJ whole genome shotgun (WGS) entry which is preliminary data.</text>
</comment>
<accession>A0A8J3AFL5</accession>
<protein>
    <submittedName>
        <fullName evidence="2">Uncharacterized protein</fullName>
    </submittedName>
</protein>
<keyword evidence="3" id="KW-1185">Reference proteome</keyword>
<keyword evidence="1" id="KW-0812">Transmembrane</keyword>
<gene>
    <name evidence="2" type="ORF">GCM10007380_09130</name>
</gene>
<keyword evidence="1" id="KW-0472">Membrane</keyword>
<dbReference type="InterPro" id="IPR025143">
    <property type="entry name" value="DUF4083"/>
</dbReference>
<dbReference type="Pfam" id="PF13314">
    <property type="entry name" value="DUF4083"/>
    <property type="match status" value="1"/>
</dbReference>
<name>A0A8J3AFL5_9BACI</name>
<evidence type="ECO:0000256" key="1">
    <source>
        <dbReference type="SAM" id="Phobius"/>
    </source>
</evidence>
<sequence length="73" mass="8407">MVLGDLLYLLIIISLLLLFSVSLGLFIKRRTKNQSIKTESLRNIEEKLDRLIEVLEKKRTNIIQLTGALVVQQ</sequence>
<dbReference type="EMBL" id="BMHB01000001">
    <property type="protein sequence ID" value="GGI11695.1"/>
    <property type="molecule type" value="Genomic_DNA"/>
</dbReference>
<keyword evidence="1" id="KW-1133">Transmembrane helix</keyword>
<feature type="transmembrane region" description="Helical" evidence="1">
    <location>
        <begin position="6"/>
        <end position="27"/>
    </location>
</feature>
<reference evidence="3" key="1">
    <citation type="journal article" date="2019" name="Int. J. Syst. Evol. Microbiol.">
        <title>The Global Catalogue of Microorganisms (GCM) 10K type strain sequencing project: providing services to taxonomists for standard genome sequencing and annotation.</title>
        <authorList>
            <consortium name="The Broad Institute Genomics Platform"/>
            <consortium name="The Broad Institute Genome Sequencing Center for Infectious Disease"/>
            <person name="Wu L."/>
            <person name="Ma J."/>
        </authorList>
    </citation>
    <scope>NUCLEOTIDE SEQUENCE [LARGE SCALE GENOMIC DNA]</scope>
    <source>
        <strain evidence="3">CGMCC 1.14993</strain>
    </source>
</reference>
<dbReference type="Proteomes" id="UP000626244">
    <property type="component" value="Unassembled WGS sequence"/>
</dbReference>
<dbReference type="AlphaFoldDB" id="A0A8J3AFL5"/>
<organism evidence="2 3">
    <name type="scientific">Gottfriedia solisilvae</name>
    <dbReference type="NCBI Taxonomy" id="1516104"/>
    <lineage>
        <taxon>Bacteria</taxon>
        <taxon>Bacillati</taxon>
        <taxon>Bacillota</taxon>
        <taxon>Bacilli</taxon>
        <taxon>Bacillales</taxon>
        <taxon>Bacillaceae</taxon>
        <taxon>Gottfriedia</taxon>
    </lineage>
</organism>